<protein>
    <recommendedName>
        <fullName evidence="3">RNase H type-1 domain-containing protein</fullName>
    </recommendedName>
</protein>
<comment type="caution">
    <text evidence="1">The sequence shown here is derived from an EMBL/GenBank/DDBJ whole genome shotgun (WGS) entry which is preliminary data.</text>
</comment>
<dbReference type="InterPro" id="IPR036397">
    <property type="entry name" value="RNaseH_sf"/>
</dbReference>
<name>A0A438G599_VITVI</name>
<evidence type="ECO:0000313" key="1">
    <source>
        <dbReference type="EMBL" id="RVW67379.1"/>
    </source>
</evidence>
<dbReference type="Proteomes" id="UP000288805">
    <property type="component" value="Unassembled WGS sequence"/>
</dbReference>
<dbReference type="EMBL" id="QGNW01000587">
    <property type="protein sequence ID" value="RVW67379.1"/>
    <property type="molecule type" value="Genomic_DNA"/>
</dbReference>
<gene>
    <name evidence="1" type="ORF">CK203_065892</name>
</gene>
<sequence length="115" mass="13154">MLKWVIELSEYGIEYQPRLALKGQVMADFIVKLSQKLAHSVKSPVEEWWTLYVDRVSRASGSRVVGLDLALNLVATKLEIRSDSQLIIRKIQKEYEANDEHMAGYLTMVKDCLKG</sequence>
<dbReference type="GO" id="GO:0003676">
    <property type="term" value="F:nucleic acid binding"/>
    <property type="evidence" value="ECO:0007669"/>
    <property type="project" value="InterPro"/>
</dbReference>
<dbReference type="PANTHER" id="PTHR48475:SF1">
    <property type="entry name" value="RNASE H TYPE-1 DOMAIN-CONTAINING PROTEIN"/>
    <property type="match status" value="1"/>
</dbReference>
<dbReference type="Gene3D" id="3.30.420.10">
    <property type="entry name" value="Ribonuclease H-like superfamily/Ribonuclease H"/>
    <property type="match status" value="1"/>
</dbReference>
<reference evidence="1 2" key="1">
    <citation type="journal article" date="2018" name="PLoS Genet.">
        <title>Population sequencing reveals clonal diversity and ancestral inbreeding in the grapevine cultivar Chardonnay.</title>
        <authorList>
            <person name="Roach M.J."/>
            <person name="Johnson D.L."/>
            <person name="Bohlmann J."/>
            <person name="van Vuuren H.J."/>
            <person name="Jones S.J."/>
            <person name="Pretorius I.S."/>
            <person name="Schmidt S.A."/>
            <person name="Borneman A.R."/>
        </authorList>
    </citation>
    <scope>NUCLEOTIDE SEQUENCE [LARGE SCALE GENOMIC DNA]</scope>
    <source>
        <strain evidence="2">cv. Chardonnay</strain>
        <tissue evidence="1">Leaf</tissue>
    </source>
</reference>
<evidence type="ECO:0000313" key="2">
    <source>
        <dbReference type="Proteomes" id="UP000288805"/>
    </source>
</evidence>
<dbReference type="PANTHER" id="PTHR48475">
    <property type="entry name" value="RIBONUCLEASE H"/>
    <property type="match status" value="1"/>
</dbReference>
<evidence type="ECO:0008006" key="3">
    <source>
        <dbReference type="Google" id="ProtNLM"/>
    </source>
</evidence>
<accession>A0A438G599</accession>
<proteinExistence type="predicted"/>
<dbReference type="AlphaFoldDB" id="A0A438G599"/>
<organism evidence="1 2">
    <name type="scientific">Vitis vinifera</name>
    <name type="common">Grape</name>
    <dbReference type="NCBI Taxonomy" id="29760"/>
    <lineage>
        <taxon>Eukaryota</taxon>
        <taxon>Viridiplantae</taxon>
        <taxon>Streptophyta</taxon>
        <taxon>Embryophyta</taxon>
        <taxon>Tracheophyta</taxon>
        <taxon>Spermatophyta</taxon>
        <taxon>Magnoliopsida</taxon>
        <taxon>eudicotyledons</taxon>
        <taxon>Gunneridae</taxon>
        <taxon>Pentapetalae</taxon>
        <taxon>rosids</taxon>
        <taxon>Vitales</taxon>
        <taxon>Vitaceae</taxon>
        <taxon>Viteae</taxon>
        <taxon>Vitis</taxon>
    </lineage>
</organism>